<sequence length="258" mass="27976">MVVPDLGDEEPAMPSIHVEHWGAGPPVLLVHGSVTGGAMTWDAQRPLAQHWHLIVADRRGYFPNPPAEVEDFEVDAGDVAELLTEPMHLVGHSYGGVVALLAAAQRPEMVRSLTVNEPPAFGLLPDDPIVRDYARGLRELWDRGPTDPTAFLHAFIGYVGSAVTPPDPLPPALLQNAQILRHERLTDEARIPMSALREAPFPKLVVSGGHSPVFDAVCDVLERELEAQRAVVPGAGHSVQRTGAPYNEVLHRFLAAAR</sequence>
<organism evidence="2 3">
    <name type="scientific">Kocuria rosea</name>
    <name type="common">Deinococcus erythromyxa</name>
    <name type="synonym">Micrococcus rubens</name>
    <dbReference type="NCBI Taxonomy" id="1275"/>
    <lineage>
        <taxon>Bacteria</taxon>
        <taxon>Bacillati</taxon>
        <taxon>Actinomycetota</taxon>
        <taxon>Actinomycetes</taxon>
        <taxon>Micrococcales</taxon>
        <taxon>Micrococcaceae</taxon>
        <taxon>Kocuria</taxon>
    </lineage>
</organism>
<dbReference type="GO" id="GO:0016787">
    <property type="term" value="F:hydrolase activity"/>
    <property type="evidence" value="ECO:0007669"/>
    <property type="project" value="UniProtKB-KW"/>
</dbReference>
<evidence type="ECO:0000313" key="2">
    <source>
        <dbReference type="EMBL" id="TDL44564.1"/>
    </source>
</evidence>
<dbReference type="Gene3D" id="3.40.50.1820">
    <property type="entry name" value="alpha/beta hydrolase"/>
    <property type="match status" value="1"/>
</dbReference>
<dbReference type="SUPFAM" id="SSF53474">
    <property type="entry name" value="alpha/beta-Hydrolases"/>
    <property type="match status" value="1"/>
</dbReference>
<name>A0A4R5YMM3_KOCRO</name>
<dbReference type="PANTHER" id="PTHR43798:SF27">
    <property type="entry name" value="HYDROLASE ALPHA_BETA HYDROLASE FOLD FAMILY"/>
    <property type="match status" value="1"/>
</dbReference>
<evidence type="ECO:0000259" key="1">
    <source>
        <dbReference type="Pfam" id="PF12697"/>
    </source>
</evidence>
<dbReference type="InterPro" id="IPR000073">
    <property type="entry name" value="AB_hydrolase_1"/>
</dbReference>
<dbReference type="InterPro" id="IPR050266">
    <property type="entry name" value="AB_hydrolase_sf"/>
</dbReference>
<comment type="caution">
    <text evidence="2">The sequence shown here is derived from an EMBL/GenBank/DDBJ whole genome shotgun (WGS) entry which is preliminary data.</text>
</comment>
<reference evidence="2 3" key="1">
    <citation type="submission" date="2019-03" db="EMBL/GenBank/DDBJ databases">
        <title>Genome Sequencing and Assembly of Various Microbes Isolated from Partially Reclaimed Soil and Acid Mine Drainage (AMD) Site.</title>
        <authorList>
            <person name="Steinbock B."/>
            <person name="Bechtold R."/>
            <person name="Sevigny J.L."/>
            <person name="Thomas D."/>
            <person name="Cuthill L.R."/>
            <person name="Aveiro Johannsen E.J."/>
            <person name="Thomas K."/>
            <person name="Ghosh A."/>
        </authorList>
    </citation>
    <scope>NUCLEOTIDE SEQUENCE [LARGE SCALE GENOMIC DNA]</scope>
    <source>
        <strain evidence="2 3">S-A3</strain>
    </source>
</reference>
<accession>A0A4R5YMM3</accession>
<dbReference type="Proteomes" id="UP000295163">
    <property type="component" value="Unassembled WGS sequence"/>
</dbReference>
<dbReference type="Pfam" id="PF12697">
    <property type="entry name" value="Abhydrolase_6"/>
    <property type="match status" value="1"/>
</dbReference>
<dbReference type="EMBL" id="SMZT01000002">
    <property type="protein sequence ID" value="TDL44564.1"/>
    <property type="molecule type" value="Genomic_DNA"/>
</dbReference>
<evidence type="ECO:0000313" key="3">
    <source>
        <dbReference type="Proteomes" id="UP000295163"/>
    </source>
</evidence>
<dbReference type="InterPro" id="IPR029058">
    <property type="entry name" value="AB_hydrolase_fold"/>
</dbReference>
<proteinExistence type="predicted"/>
<feature type="domain" description="AB hydrolase-1" evidence="1">
    <location>
        <begin position="27"/>
        <end position="241"/>
    </location>
</feature>
<gene>
    <name evidence="2" type="ORF">E2R59_05680</name>
</gene>
<dbReference type="AlphaFoldDB" id="A0A4R5YMM3"/>
<dbReference type="PANTHER" id="PTHR43798">
    <property type="entry name" value="MONOACYLGLYCEROL LIPASE"/>
    <property type="match status" value="1"/>
</dbReference>
<protein>
    <submittedName>
        <fullName evidence="2">Alpha/beta hydrolase</fullName>
    </submittedName>
</protein>
<dbReference type="GO" id="GO:0016020">
    <property type="term" value="C:membrane"/>
    <property type="evidence" value="ECO:0007669"/>
    <property type="project" value="TreeGrafter"/>
</dbReference>
<keyword evidence="2" id="KW-0378">Hydrolase</keyword>